<feature type="coiled-coil region" evidence="3">
    <location>
        <begin position="11"/>
        <end position="38"/>
    </location>
</feature>
<organism evidence="6">
    <name type="scientific">Cuerna arida</name>
    <dbReference type="NCBI Taxonomy" id="1464854"/>
    <lineage>
        <taxon>Eukaryota</taxon>
        <taxon>Metazoa</taxon>
        <taxon>Ecdysozoa</taxon>
        <taxon>Arthropoda</taxon>
        <taxon>Hexapoda</taxon>
        <taxon>Insecta</taxon>
        <taxon>Pterygota</taxon>
        <taxon>Neoptera</taxon>
        <taxon>Paraneoptera</taxon>
        <taxon>Hemiptera</taxon>
        <taxon>Auchenorrhyncha</taxon>
        <taxon>Membracoidea</taxon>
        <taxon>Cicadellidae</taxon>
        <taxon>Cicadellinae</taxon>
        <taxon>Proconiini</taxon>
        <taxon>Cuerna</taxon>
    </lineage>
</organism>
<dbReference type="Pfam" id="PF24237">
    <property type="entry name" value="INO80E"/>
    <property type="match status" value="1"/>
</dbReference>
<dbReference type="PROSITE" id="PS51543">
    <property type="entry name" value="FYRC"/>
    <property type="match status" value="1"/>
</dbReference>
<evidence type="ECO:0000256" key="1">
    <source>
        <dbReference type="ARBA" id="ARBA00004123"/>
    </source>
</evidence>
<dbReference type="PROSITE" id="PS51542">
    <property type="entry name" value="FYRN"/>
    <property type="match status" value="1"/>
</dbReference>
<feature type="domain" description="INO80 complex subunit E N-terminal" evidence="5">
    <location>
        <begin position="20"/>
        <end position="67"/>
    </location>
</feature>
<dbReference type="PANTHER" id="PTHR22715:SF0">
    <property type="entry name" value="TRANSFORMING GROWTH FACTOR BETA REGULATOR 1"/>
    <property type="match status" value="1"/>
</dbReference>
<dbReference type="PANTHER" id="PTHR22715">
    <property type="entry name" value="TRANSFORMING GROWTH FACTOR BETA REGULATED GENE 1"/>
    <property type="match status" value="1"/>
</dbReference>
<keyword evidence="2" id="KW-0539">Nucleus</keyword>
<dbReference type="AlphaFoldDB" id="A0A1B6FFW1"/>
<dbReference type="InterPro" id="IPR003889">
    <property type="entry name" value="FYrich_C"/>
</dbReference>
<protein>
    <recommendedName>
        <fullName evidence="5">INO80 complex subunit E N-terminal domain-containing protein</fullName>
    </recommendedName>
</protein>
<dbReference type="EMBL" id="GECZ01020709">
    <property type="protein sequence ID" value="JAS49060.1"/>
    <property type="molecule type" value="Transcribed_RNA"/>
</dbReference>
<evidence type="ECO:0000256" key="3">
    <source>
        <dbReference type="SAM" id="Coils"/>
    </source>
</evidence>
<feature type="compositionally biased region" description="Low complexity" evidence="4">
    <location>
        <begin position="109"/>
        <end position="118"/>
    </location>
</feature>
<gene>
    <name evidence="6" type="ORF">g.18588</name>
</gene>
<evidence type="ECO:0000259" key="5">
    <source>
        <dbReference type="Pfam" id="PF24237"/>
    </source>
</evidence>
<dbReference type="Gene3D" id="3.30.160.360">
    <property type="match status" value="1"/>
</dbReference>
<name>A0A1B6FFW1_9HEMI</name>
<dbReference type="SMART" id="SM00541">
    <property type="entry name" value="FYRN"/>
    <property type="match status" value="1"/>
</dbReference>
<reference evidence="6" key="1">
    <citation type="submission" date="2015-11" db="EMBL/GenBank/DDBJ databases">
        <title>De novo transcriptome assembly of four potential Pierce s Disease insect vectors from Arizona vineyards.</title>
        <authorList>
            <person name="Tassone E.E."/>
        </authorList>
    </citation>
    <scope>NUCLEOTIDE SEQUENCE</scope>
</reference>
<dbReference type="SMART" id="SM00542">
    <property type="entry name" value="FYRC"/>
    <property type="match status" value="1"/>
</dbReference>
<evidence type="ECO:0000256" key="2">
    <source>
        <dbReference type="ARBA" id="ARBA00023242"/>
    </source>
</evidence>
<dbReference type="InterPro" id="IPR003888">
    <property type="entry name" value="FYrich_N"/>
</dbReference>
<evidence type="ECO:0000256" key="4">
    <source>
        <dbReference type="SAM" id="MobiDB-lite"/>
    </source>
</evidence>
<dbReference type="Pfam" id="PF05964">
    <property type="entry name" value="FYRN"/>
    <property type="match status" value="1"/>
</dbReference>
<proteinExistence type="predicted"/>
<keyword evidence="3" id="KW-0175">Coiled coil</keyword>
<feature type="region of interest" description="Disordered" evidence="4">
    <location>
        <begin position="100"/>
        <end position="125"/>
    </location>
</feature>
<dbReference type="InterPro" id="IPR040092">
    <property type="entry name" value="TBRG1"/>
</dbReference>
<evidence type="ECO:0000313" key="6">
    <source>
        <dbReference type="EMBL" id="JAS49060.1"/>
    </source>
</evidence>
<comment type="subcellular location">
    <subcellularLocation>
        <location evidence="1">Nucleus</location>
    </subcellularLocation>
</comment>
<dbReference type="GO" id="GO:0005634">
    <property type="term" value="C:nucleus"/>
    <property type="evidence" value="ECO:0007669"/>
    <property type="project" value="UniProtKB-SubCell"/>
</dbReference>
<accession>A0A1B6FFW1</accession>
<dbReference type="GO" id="GO:0051726">
    <property type="term" value="P:regulation of cell cycle"/>
    <property type="evidence" value="ECO:0007669"/>
    <property type="project" value="TreeGrafter"/>
</dbReference>
<dbReference type="Pfam" id="PF05965">
    <property type="entry name" value="FYRC"/>
    <property type="match status" value="1"/>
</dbReference>
<sequence length="335" mass="38027">MFNNSSNYRRIKKEFNEHEKYKRKYQNIKREIRNYVFENAAMCDQVASMQEKILIVKEERNYLLKKLQMHLNASEGDHNTVNRSSPSAIDPIAGLVLKKPLSKKRSSESTDSLKSLSKGTKKSPAVKRKKVFQTIPLDITGRPKFPIKLGDLTVHSLGEVLPDRPEYHTDDLIFPVGYCSTRTYGSLKEPEKQCVYTCTVMDGGQRPRFEIVADSDLEVIGSYSLDDCHTQLLQKINRCLGVEIVNTKGKGADFFGLSHPTVHHLIQSCPGVRKCHGYVWTKFDLSRANEGLTVPELDASLSYEALLRSITFSKSHIVKQEPEDTVSTFQDLLLN</sequence>
<dbReference type="InterPro" id="IPR056515">
    <property type="entry name" value="INO80E_N"/>
</dbReference>